<accession>A0A6A3NVI0</accession>
<proteinExistence type="predicted"/>
<evidence type="ECO:0000313" key="2">
    <source>
        <dbReference type="Proteomes" id="UP000435112"/>
    </source>
</evidence>
<name>A0A6A3NVI0_9STRA</name>
<comment type="caution">
    <text evidence="1">The sequence shown here is derived from an EMBL/GenBank/DDBJ whole genome shotgun (WGS) entry which is preliminary data.</text>
</comment>
<organism evidence="1 2">
    <name type="scientific">Phytophthora rubi</name>
    <dbReference type="NCBI Taxonomy" id="129364"/>
    <lineage>
        <taxon>Eukaryota</taxon>
        <taxon>Sar</taxon>
        <taxon>Stramenopiles</taxon>
        <taxon>Oomycota</taxon>
        <taxon>Peronosporomycetes</taxon>
        <taxon>Peronosporales</taxon>
        <taxon>Peronosporaceae</taxon>
        <taxon>Phytophthora</taxon>
    </lineage>
</organism>
<evidence type="ECO:0000313" key="1">
    <source>
        <dbReference type="EMBL" id="KAE9045512.1"/>
    </source>
</evidence>
<reference evidence="1 2" key="1">
    <citation type="submission" date="2018-09" db="EMBL/GenBank/DDBJ databases">
        <title>Genomic investigation of the strawberry pathogen Phytophthora fragariae indicates pathogenicity is determined by transcriptional variation in three key races.</title>
        <authorList>
            <person name="Adams T.M."/>
            <person name="Armitage A.D."/>
            <person name="Sobczyk M.K."/>
            <person name="Bates H.J."/>
            <person name="Dunwell J.M."/>
            <person name="Nellist C.F."/>
            <person name="Harrison R.J."/>
        </authorList>
    </citation>
    <scope>NUCLEOTIDE SEQUENCE [LARGE SCALE GENOMIC DNA]</scope>
    <source>
        <strain evidence="1 2">SCRP324</strain>
    </source>
</reference>
<protein>
    <submittedName>
        <fullName evidence="1">Uncharacterized protein</fullName>
    </submittedName>
</protein>
<dbReference type="EMBL" id="QXFU01000071">
    <property type="protein sequence ID" value="KAE9045512.1"/>
    <property type="molecule type" value="Genomic_DNA"/>
</dbReference>
<sequence length="67" mass="6952">MCFSSAASLALSSNQFAYACAPGTARLDEDCDASCKRYGLSSASSSSTRPSSSTSLAFAARLFVVRN</sequence>
<dbReference type="Proteomes" id="UP000435112">
    <property type="component" value="Unassembled WGS sequence"/>
</dbReference>
<gene>
    <name evidence="1" type="ORF">PR002_g2181</name>
</gene>
<dbReference type="AlphaFoldDB" id="A0A6A3NVI0"/>